<dbReference type="GO" id="GO:0017119">
    <property type="term" value="C:Golgi transport complex"/>
    <property type="evidence" value="ECO:0007669"/>
    <property type="project" value="UniProtKB-UniRule"/>
</dbReference>
<feature type="non-terminal residue" evidence="13">
    <location>
        <position position="1"/>
    </location>
</feature>
<evidence type="ECO:0000313" key="14">
    <source>
        <dbReference type="Proteomes" id="UP000054321"/>
    </source>
</evidence>
<dbReference type="InterPro" id="IPR010490">
    <property type="entry name" value="COG6"/>
</dbReference>
<dbReference type="SMART" id="SM01087">
    <property type="entry name" value="COG6"/>
    <property type="match status" value="1"/>
</dbReference>
<dbReference type="STRING" id="913774.A0A0C3GXX3"/>
<evidence type="ECO:0000256" key="5">
    <source>
        <dbReference type="ARBA" id="ARBA00022927"/>
    </source>
</evidence>
<dbReference type="PANTHER" id="PTHR21506:SF0">
    <property type="entry name" value="CONSERVED OLIGOMERIC GOLGI COMPLEX SUBUNIT 6"/>
    <property type="match status" value="1"/>
</dbReference>
<evidence type="ECO:0000256" key="1">
    <source>
        <dbReference type="ARBA" id="ARBA00004395"/>
    </source>
</evidence>
<evidence type="ECO:0000256" key="6">
    <source>
        <dbReference type="ARBA" id="ARBA00023034"/>
    </source>
</evidence>
<keyword evidence="14" id="KW-1185">Reference proteome</keyword>
<comment type="function">
    <text evidence="9">Acts as a component of the peripheral membrane COG complex that is involved in intra-Golgi protein trafficking. COG is located at the cis-Golgi, and regulates tethering of retrograde intra-Golgi vesicles and possibly a number of other membrane trafficking events.</text>
</comment>
<keyword evidence="5 10" id="KW-0653">Protein transport</keyword>
<evidence type="ECO:0000256" key="10">
    <source>
        <dbReference type="RuleBase" id="RU365075"/>
    </source>
</evidence>
<evidence type="ECO:0000256" key="9">
    <source>
        <dbReference type="ARBA" id="ARBA00043873"/>
    </source>
</evidence>
<dbReference type="GO" id="GO:0006891">
    <property type="term" value="P:intra-Golgi vesicle-mediated transport"/>
    <property type="evidence" value="ECO:0007669"/>
    <property type="project" value="UniProtKB-UniRule"/>
</dbReference>
<evidence type="ECO:0000259" key="11">
    <source>
        <dbReference type="Pfam" id="PF06419"/>
    </source>
</evidence>
<dbReference type="AlphaFoldDB" id="A0A0C3GXX3"/>
<evidence type="ECO:0000256" key="4">
    <source>
        <dbReference type="ARBA" id="ARBA00022448"/>
    </source>
</evidence>
<comment type="subcellular location">
    <subcellularLocation>
        <location evidence="1 10">Golgi apparatus membrane</location>
        <topology evidence="1 10">Peripheral membrane protein</topology>
    </subcellularLocation>
</comment>
<keyword evidence="6 10" id="KW-0333">Golgi apparatus</keyword>
<dbReference type="FunCoup" id="A0A0C3GXX3">
    <property type="interactions" value="264"/>
</dbReference>
<dbReference type="HOGENOM" id="CLU_011361_1_0_1"/>
<keyword evidence="4 10" id="KW-0813">Transport</keyword>
<organism evidence="13 14">
    <name type="scientific">Oidiodendron maius (strain Zn)</name>
    <dbReference type="NCBI Taxonomy" id="913774"/>
    <lineage>
        <taxon>Eukaryota</taxon>
        <taxon>Fungi</taxon>
        <taxon>Dikarya</taxon>
        <taxon>Ascomycota</taxon>
        <taxon>Pezizomycotina</taxon>
        <taxon>Leotiomycetes</taxon>
        <taxon>Leotiomycetes incertae sedis</taxon>
        <taxon>Myxotrichaceae</taxon>
        <taxon>Oidiodendron</taxon>
    </lineage>
</organism>
<dbReference type="Proteomes" id="UP000054321">
    <property type="component" value="Unassembled WGS sequence"/>
</dbReference>
<comment type="subunit">
    <text evidence="10">Component of the conserved oligomeric Golgi complex.</text>
</comment>
<dbReference type="Pfam" id="PF06419">
    <property type="entry name" value="COG6_N"/>
    <property type="match status" value="1"/>
</dbReference>
<dbReference type="InParanoid" id="A0A0C3GXX3"/>
<feature type="domain" description="Conserved oligomeric complex COG6 N-terminal" evidence="11">
    <location>
        <begin position="59"/>
        <end position="172"/>
    </location>
</feature>
<gene>
    <name evidence="13" type="ORF">OIDMADRAFT_179793</name>
</gene>
<reference evidence="13 14" key="1">
    <citation type="submission" date="2014-04" db="EMBL/GenBank/DDBJ databases">
        <authorList>
            <consortium name="DOE Joint Genome Institute"/>
            <person name="Kuo A."/>
            <person name="Martino E."/>
            <person name="Perotto S."/>
            <person name="Kohler A."/>
            <person name="Nagy L.G."/>
            <person name="Floudas D."/>
            <person name="Copeland A."/>
            <person name="Barry K.W."/>
            <person name="Cichocki N."/>
            <person name="Veneault-Fourrey C."/>
            <person name="LaButti K."/>
            <person name="Lindquist E.A."/>
            <person name="Lipzen A."/>
            <person name="Lundell T."/>
            <person name="Morin E."/>
            <person name="Murat C."/>
            <person name="Sun H."/>
            <person name="Tunlid A."/>
            <person name="Henrissat B."/>
            <person name="Grigoriev I.V."/>
            <person name="Hibbett D.S."/>
            <person name="Martin F."/>
            <person name="Nordberg H.P."/>
            <person name="Cantor M.N."/>
            <person name="Hua S.X."/>
        </authorList>
    </citation>
    <scope>NUCLEOTIDE SEQUENCE [LARGE SCALE GENOMIC DNA]</scope>
    <source>
        <strain evidence="13 14">Zn</strain>
    </source>
</reference>
<name>A0A0C3GXX3_OIDMZ</name>
<evidence type="ECO:0000256" key="8">
    <source>
        <dbReference type="ARBA" id="ARBA00031348"/>
    </source>
</evidence>
<dbReference type="PANTHER" id="PTHR21506">
    <property type="entry name" value="COMPONENT OF OLIGOMERIC GOLGI COMPLEX 6"/>
    <property type="match status" value="1"/>
</dbReference>
<dbReference type="EMBL" id="KN832876">
    <property type="protein sequence ID" value="KIN00926.1"/>
    <property type="molecule type" value="Genomic_DNA"/>
</dbReference>
<evidence type="ECO:0000256" key="7">
    <source>
        <dbReference type="ARBA" id="ARBA00023136"/>
    </source>
</evidence>
<reference evidence="14" key="2">
    <citation type="submission" date="2015-01" db="EMBL/GenBank/DDBJ databases">
        <title>Evolutionary Origins and Diversification of the Mycorrhizal Mutualists.</title>
        <authorList>
            <consortium name="DOE Joint Genome Institute"/>
            <consortium name="Mycorrhizal Genomics Consortium"/>
            <person name="Kohler A."/>
            <person name="Kuo A."/>
            <person name="Nagy L.G."/>
            <person name="Floudas D."/>
            <person name="Copeland A."/>
            <person name="Barry K.W."/>
            <person name="Cichocki N."/>
            <person name="Veneault-Fourrey C."/>
            <person name="LaButti K."/>
            <person name="Lindquist E.A."/>
            <person name="Lipzen A."/>
            <person name="Lundell T."/>
            <person name="Morin E."/>
            <person name="Murat C."/>
            <person name="Riley R."/>
            <person name="Ohm R."/>
            <person name="Sun H."/>
            <person name="Tunlid A."/>
            <person name="Henrissat B."/>
            <person name="Grigoriev I.V."/>
            <person name="Hibbett D.S."/>
            <person name="Martin F."/>
        </authorList>
    </citation>
    <scope>NUCLEOTIDE SEQUENCE [LARGE SCALE GENOMIC DNA]</scope>
    <source>
        <strain evidence="14">Zn</strain>
    </source>
</reference>
<keyword evidence="7 10" id="KW-0472">Membrane</keyword>
<comment type="function">
    <text evidence="10">Acts as component of the peripheral membrane COG complex that is involved in intra-Golgi protein trafficking. COG is located at the cis-Golgi, and regulates tethering of retrograde intra-Golgi vesicles and possibly a number of other membrane trafficking events.</text>
</comment>
<feature type="domain" description="Conserved Oligomeric Golgi complex subunit 6 C-terminal" evidence="12">
    <location>
        <begin position="203"/>
        <end position="699"/>
    </location>
</feature>
<comment type="similarity">
    <text evidence="2 10">Belongs to the COG6 family.</text>
</comment>
<evidence type="ECO:0000313" key="13">
    <source>
        <dbReference type="EMBL" id="KIN00926.1"/>
    </source>
</evidence>
<evidence type="ECO:0000259" key="12">
    <source>
        <dbReference type="Pfam" id="PF20653"/>
    </source>
</evidence>
<dbReference type="GO" id="GO:0015031">
    <property type="term" value="P:protein transport"/>
    <property type="evidence" value="ECO:0007669"/>
    <property type="project" value="UniProtKB-KW"/>
</dbReference>
<dbReference type="OrthoDB" id="272987at2759"/>
<dbReference type="GO" id="GO:0000139">
    <property type="term" value="C:Golgi membrane"/>
    <property type="evidence" value="ECO:0007669"/>
    <property type="project" value="UniProtKB-SubCell"/>
</dbReference>
<dbReference type="InterPro" id="IPR048369">
    <property type="entry name" value="COG6_C"/>
</dbReference>
<dbReference type="InterPro" id="IPR048368">
    <property type="entry name" value="COG6_N"/>
</dbReference>
<sequence length="700" mass="78207">MTTDPFLGRKHSDIIDGLEPPLSIASQNAGRNNPLSVKATSVLSASYADSDIRDALDLLDKRGLENNAETRRQLRLDVQKEVIESNGEIIREFGLVVEQLKRIGVTIANLNQGCEEMKRRITAAHRETDPVLEEATTLMRQKGQVEAKQDLLTSFNAHFIMTEDDIATLTSTAEPVTDRFFSILGRAKKIQSDCEVLLGTENQRLGQEIMDQTSRNLNGAFQKLYRWIQREFKSLNLESPQINTTIRRALRVLAERPTLFQNCLDFFAEARENILSDAFYTALTGTSVQGEEDKTIKPIELVAHDPLRYVGDMLAWIHSATVSEREALEALFISDGDEIAKEIQAGLENEPWNRDSENPDGTTGFDGLRALNELVDRDVAGAARVLRQRTGQVIQSHEETIMAYKIANLLNFYRVTFSKLLGDDSALLETLAMLEESALRQFKSLMRDHVASTQGDAQTVPQDLGPPEFLQEGLKQLTAIMKTFETSFTSAGSKEAQFEPILVDAFDPFMKGCENVAKDLAAPETTIFAINCLLAARNTLAPFDFTSERLSETQDSIDEYASTLIEYQYSQFRTNSALHPLLHALTTIADSKEGLLSIRSLDEFQPEALVQSSQALDDFLPSALMDAMENLKTLQSSKLARDIVEEAADRFCDDFELVEEKLIASDEVWEQESDEDALAASQLLRALFPRTSGEIRVLLS</sequence>
<evidence type="ECO:0000256" key="3">
    <source>
        <dbReference type="ARBA" id="ARBA00020973"/>
    </source>
</evidence>
<accession>A0A0C3GXX3</accession>
<protein>
    <recommendedName>
        <fullName evidence="3 10">Conserved oligomeric Golgi complex subunit 6</fullName>
        <shortName evidence="10">COG complex subunit 6</shortName>
    </recommendedName>
    <alternativeName>
        <fullName evidence="8 10">Component of oligomeric Golgi complex 6</fullName>
    </alternativeName>
</protein>
<dbReference type="Pfam" id="PF20653">
    <property type="entry name" value="COG6_C"/>
    <property type="match status" value="1"/>
</dbReference>
<evidence type="ECO:0000256" key="2">
    <source>
        <dbReference type="ARBA" id="ARBA00011023"/>
    </source>
</evidence>
<proteinExistence type="inferred from homology"/>